<keyword evidence="7" id="KW-1185">Reference proteome</keyword>
<dbReference type="Gene3D" id="3.90.1170.50">
    <property type="entry name" value="Aldehyde oxidase/xanthine dehydrogenase, a/b hammerhead"/>
    <property type="match status" value="1"/>
</dbReference>
<dbReference type="SMART" id="SM01008">
    <property type="entry name" value="Ald_Xan_dh_C"/>
    <property type="match status" value="1"/>
</dbReference>
<evidence type="ECO:0000256" key="3">
    <source>
        <dbReference type="ARBA" id="ARBA00023004"/>
    </source>
</evidence>
<dbReference type="SUPFAM" id="SSF54665">
    <property type="entry name" value="CO dehydrogenase molybdoprotein N-domain-like"/>
    <property type="match status" value="1"/>
</dbReference>
<accession>A0ABW5AFT6</accession>
<dbReference type="RefSeq" id="WP_378476991.1">
    <property type="nucleotide sequence ID" value="NZ_JBHUIW010000005.1"/>
</dbReference>
<evidence type="ECO:0000256" key="1">
    <source>
        <dbReference type="ARBA" id="ARBA00022617"/>
    </source>
</evidence>
<dbReference type="Gene3D" id="1.10.760.10">
    <property type="entry name" value="Cytochrome c-like domain"/>
    <property type="match status" value="2"/>
</dbReference>
<feature type="domain" description="Cytochrome c" evidence="5">
    <location>
        <begin position="1106"/>
        <end position="1194"/>
    </location>
</feature>
<comment type="caution">
    <text evidence="6">The sequence shown here is derived from an EMBL/GenBank/DDBJ whole genome shotgun (WGS) entry which is preliminary data.</text>
</comment>
<keyword evidence="2 4" id="KW-0479">Metal-binding</keyword>
<reference evidence="7" key="1">
    <citation type="journal article" date="2019" name="Int. J. Syst. Evol. Microbiol.">
        <title>The Global Catalogue of Microorganisms (GCM) 10K type strain sequencing project: providing services to taxonomists for standard genome sequencing and annotation.</title>
        <authorList>
            <consortium name="The Broad Institute Genomics Platform"/>
            <consortium name="The Broad Institute Genome Sequencing Center for Infectious Disease"/>
            <person name="Wu L."/>
            <person name="Ma J."/>
        </authorList>
    </citation>
    <scope>NUCLEOTIDE SEQUENCE [LARGE SCALE GENOMIC DNA]</scope>
    <source>
        <strain evidence="7">CGMCC 1.6774</strain>
    </source>
</reference>
<dbReference type="SUPFAM" id="SSF56003">
    <property type="entry name" value="Molybdenum cofactor-binding domain"/>
    <property type="match status" value="2"/>
</dbReference>
<sequence>MLQPQGLTRTDYLTRRGCLAVVAPPAGVRDPATADPETLEPFVIVEASGAVTAFNGHVDLGTGIRTALAQIVAEELDVGFARVAMVLGDTALTPDQGPTIASETIQITAPPLRRAAAQARHALVARAAEKLGVPVADLVVEDGVVRRRSAAPGHDEVVRAADDAAVLRDNRFVTYGELIGDDRIVLALADDVPVKPVSEHRIVGRSQPRVDIPAKATGGLVFVHDMRLPGMLHGRVVRPPYAGVDAGDFVGTSLISVDEGSIAHISGIVAVVVIGDFVGVVAEREENAEAAMRALRVVWKPTPKLPDMGDLATTITANPSTPRLLLDQGDVDAAIAGAAARLQRTYVWPYHMHASIGPSCAVAEVSDGRLRVWSGTQNPVPLRRDLANLLDLPESAVEVIRMEAAGCYGRNCADDVTADAALLARAVGKPVRVQLTRDQEHAWEPKGAGQVMTVDGGLNADGSVAAYDFQTRYPSNVCHTLPLLLTGKVAPTPMVAQMGDRTAIGPYDFANKRVVCHDMAPIVRASWLRGVSALPNTFAHECYIDELAEKAGVDPIEYRLRYLKDERARDLVEQLADRANWEPHVGARLREDENGIRRGRGFAYALYVHSKFPGYGAAWAAWVADVAVDTTTGEVAVSKVTVGQDSGLMINPDGVRHQIQGNVIQSTSRVLKEEVTFSDVAVASREWGAYPLLTFPELPPIDVMMVERPNDDPLGVGESASVPSAAAIVNAVYDATGVRFRELPLTPERVLAGLRAAGVAPPAPAAAAPCLPPVATAAKPSRLRTIVWPLVAAAVGAIGSLGVMTSPWRAAIAPIARPDPSVFSAATIERGRVLAHLGACFVCHTAEGGAPLAGGLRLDTPFGVITTTNITPDVETGIGAWSYPAFERAMREGLHRDGRHLYPAFPYTSYAKTTDADLQALYAYLMSVPAVRNATPAPEFEFPFNQRWLMAFWNTMFHKAAPFTPDPAKSELWNRGFYLVEGLGHCSACHTPRNLLGAEETGTRRFAGGVAEGWEAPALNSANRAPVPWDETAYYDYLRTGWSRHHGAAAGPMAPIVAELKVLPDADIRAMAHYLAALGDAPKSAAEIDALAAAREAAAAARARSPVSVPGGRMFEGACAVCHEPGKGMVLYGTKPSLALVTAVQSDTPDTVVRVMLEGIHPKGLGELGAMPSFADHMSDWQIAEIVRYVRGRFAPERPAWTGLEATVARLRAHAGAR</sequence>
<evidence type="ECO:0000259" key="5">
    <source>
        <dbReference type="PROSITE" id="PS51007"/>
    </source>
</evidence>
<dbReference type="PANTHER" id="PTHR47495">
    <property type="entry name" value="ALDEHYDE DEHYDROGENASE"/>
    <property type="match status" value="1"/>
</dbReference>
<protein>
    <submittedName>
        <fullName evidence="6">Molybdopterin cofactor-binding domain-containing protein</fullName>
    </submittedName>
</protein>
<feature type="domain" description="Cytochrome c" evidence="5">
    <location>
        <begin position="971"/>
        <end position="1079"/>
    </location>
</feature>
<dbReference type="InterPro" id="IPR036856">
    <property type="entry name" value="Ald_Oxase/Xan_DH_a/b_sf"/>
</dbReference>
<dbReference type="InterPro" id="IPR037165">
    <property type="entry name" value="AldOxase/xan_DH_Mopterin-bd_sf"/>
</dbReference>
<dbReference type="InterPro" id="IPR036909">
    <property type="entry name" value="Cyt_c-like_dom_sf"/>
</dbReference>
<evidence type="ECO:0000313" key="6">
    <source>
        <dbReference type="EMBL" id="MFD2181803.1"/>
    </source>
</evidence>
<dbReference type="InterPro" id="IPR046867">
    <property type="entry name" value="AldOxase/xan_DH_MoCoBD2"/>
</dbReference>
<dbReference type="InterPro" id="IPR008274">
    <property type="entry name" value="AldOxase/xan_DH_MoCoBD1"/>
</dbReference>
<evidence type="ECO:0000256" key="4">
    <source>
        <dbReference type="PROSITE-ProRule" id="PRU00433"/>
    </source>
</evidence>
<dbReference type="Pfam" id="PF13442">
    <property type="entry name" value="Cytochrome_CBB3"/>
    <property type="match status" value="1"/>
</dbReference>
<name>A0ABW5AFT6_9BRAD</name>
<dbReference type="EMBL" id="JBHUIW010000005">
    <property type="protein sequence ID" value="MFD2181803.1"/>
    <property type="molecule type" value="Genomic_DNA"/>
</dbReference>
<keyword evidence="3 4" id="KW-0408">Iron</keyword>
<evidence type="ECO:0000313" key="7">
    <source>
        <dbReference type="Proteomes" id="UP001597314"/>
    </source>
</evidence>
<dbReference type="Pfam" id="PF02738">
    <property type="entry name" value="MoCoBD_1"/>
    <property type="match status" value="1"/>
</dbReference>
<dbReference type="InterPro" id="IPR052516">
    <property type="entry name" value="N-heterocyclic_Hydroxylase"/>
</dbReference>
<keyword evidence="1 4" id="KW-0349">Heme</keyword>
<dbReference type="Proteomes" id="UP001597314">
    <property type="component" value="Unassembled WGS sequence"/>
</dbReference>
<feature type="domain" description="Cytochrome c" evidence="5">
    <location>
        <begin position="826"/>
        <end position="929"/>
    </location>
</feature>
<proteinExistence type="predicted"/>
<organism evidence="6 7">
    <name type="scientific">Rhodoplanes azumiensis</name>
    <dbReference type="NCBI Taxonomy" id="1897628"/>
    <lineage>
        <taxon>Bacteria</taxon>
        <taxon>Pseudomonadati</taxon>
        <taxon>Pseudomonadota</taxon>
        <taxon>Alphaproteobacteria</taxon>
        <taxon>Hyphomicrobiales</taxon>
        <taxon>Nitrobacteraceae</taxon>
        <taxon>Rhodoplanes</taxon>
    </lineage>
</organism>
<dbReference type="PROSITE" id="PS51007">
    <property type="entry name" value="CYTC"/>
    <property type="match status" value="3"/>
</dbReference>
<dbReference type="Gene3D" id="3.30.365.10">
    <property type="entry name" value="Aldehyde oxidase/xanthine dehydrogenase, molybdopterin binding domain"/>
    <property type="match status" value="4"/>
</dbReference>
<dbReference type="SUPFAM" id="SSF46626">
    <property type="entry name" value="Cytochrome c"/>
    <property type="match status" value="3"/>
</dbReference>
<dbReference type="PANTHER" id="PTHR47495:SF1">
    <property type="entry name" value="BLL3820 PROTEIN"/>
    <property type="match status" value="1"/>
</dbReference>
<evidence type="ECO:0000256" key="2">
    <source>
        <dbReference type="ARBA" id="ARBA00022723"/>
    </source>
</evidence>
<dbReference type="InterPro" id="IPR000674">
    <property type="entry name" value="Ald_Oxase/Xan_DH_a/b"/>
</dbReference>
<dbReference type="InterPro" id="IPR009056">
    <property type="entry name" value="Cyt_c-like_dom"/>
</dbReference>
<dbReference type="Pfam" id="PF20256">
    <property type="entry name" value="MoCoBD_2"/>
    <property type="match status" value="2"/>
</dbReference>
<gene>
    <name evidence="6" type="ORF">ACFSOX_06535</name>
</gene>
<dbReference type="Pfam" id="PF00034">
    <property type="entry name" value="Cytochrom_C"/>
    <property type="match status" value="1"/>
</dbReference>